<gene>
    <name evidence="1" type="ORF">IC234_21580</name>
</gene>
<accession>A0ABR8JXN9</accession>
<comment type="caution">
    <text evidence="1">The sequence shown here is derived from an EMBL/GenBank/DDBJ whole genome shotgun (WGS) entry which is preliminary data.</text>
</comment>
<protein>
    <submittedName>
        <fullName evidence="1">Uncharacterized protein</fullName>
    </submittedName>
</protein>
<sequence>MVATKHSVGIDTARQLIQSFEERYNDLGQHTFLSQLDVMFPVSYKYYEEGTPSMTDDAAYFKIQGKRYGLATSVVANIIADFYLIGGSNREYPDPSAK</sequence>
<reference evidence="1 2" key="1">
    <citation type="submission" date="2020-09" db="EMBL/GenBank/DDBJ databases">
        <authorList>
            <person name="Kim M.K."/>
        </authorList>
    </citation>
    <scope>NUCLEOTIDE SEQUENCE [LARGE SCALE GENOMIC DNA]</scope>
    <source>
        <strain evidence="1 2">BT189</strain>
    </source>
</reference>
<evidence type="ECO:0000313" key="2">
    <source>
        <dbReference type="Proteomes" id="UP000606003"/>
    </source>
</evidence>
<proteinExistence type="predicted"/>
<dbReference type="Proteomes" id="UP000606003">
    <property type="component" value="Unassembled WGS sequence"/>
</dbReference>
<evidence type="ECO:0000313" key="1">
    <source>
        <dbReference type="EMBL" id="MBD2724732.1"/>
    </source>
</evidence>
<name>A0ABR8JXN9_9BACT</name>
<dbReference type="RefSeq" id="WP_190928857.1">
    <property type="nucleotide sequence ID" value="NZ_JACXAC010000011.1"/>
</dbReference>
<organism evidence="1 2">
    <name type="scientific">Hymenobacter armeniacus</name>
    <dbReference type="NCBI Taxonomy" id="2771358"/>
    <lineage>
        <taxon>Bacteria</taxon>
        <taxon>Pseudomonadati</taxon>
        <taxon>Bacteroidota</taxon>
        <taxon>Cytophagia</taxon>
        <taxon>Cytophagales</taxon>
        <taxon>Hymenobacteraceae</taxon>
        <taxon>Hymenobacter</taxon>
    </lineage>
</organism>
<dbReference type="EMBL" id="JACXAC010000011">
    <property type="protein sequence ID" value="MBD2724732.1"/>
    <property type="molecule type" value="Genomic_DNA"/>
</dbReference>
<keyword evidence="2" id="KW-1185">Reference proteome</keyword>